<dbReference type="InterPro" id="IPR036915">
    <property type="entry name" value="Cyclin-like_sf"/>
</dbReference>
<keyword evidence="5" id="KW-1185">Reference proteome</keyword>
<reference evidence="4 5" key="1">
    <citation type="journal article" date="2018" name="Mol. Biol. Evol.">
        <title>Broad Genomic Sampling Reveals a Smut Pathogenic Ancestry of the Fungal Clade Ustilaginomycotina.</title>
        <authorList>
            <person name="Kijpornyongpan T."/>
            <person name="Mondo S.J."/>
            <person name="Barry K."/>
            <person name="Sandor L."/>
            <person name="Lee J."/>
            <person name="Lipzen A."/>
            <person name="Pangilinan J."/>
            <person name="LaButti K."/>
            <person name="Hainaut M."/>
            <person name="Henrissat B."/>
            <person name="Grigoriev I.V."/>
            <person name="Spatafora J.W."/>
            <person name="Aime M.C."/>
        </authorList>
    </citation>
    <scope>NUCLEOTIDE SEQUENCE [LARGE SCALE GENOMIC DNA]</scope>
    <source>
        <strain evidence="4 5">MCA 5214</strain>
    </source>
</reference>
<evidence type="ECO:0000313" key="4">
    <source>
        <dbReference type="EMBL" id="PWN28420.1"/>
    </source>
</evidence>
<feature type="compositionally biased region" description="Polar residues" evidence="2">
    <location>
        <begin position="158"/>
        <end position="170"/>
    </location>
</feature>
<evidence type="ECO:0000259" key="3">
    <source>
        <dbReference type="SMART" id="SM00385"/>
    </source>
</evidence>
<sequence>MTAPASGGALAGPSRQPMQSLPLQAMAMLNPLASPSQWAHTPSRADGIPQDLEDDLRAWGATVIQRLGTHLELPQRVTATAQVIFQRFWFVTSMRQFSVADVNAACLYLATKIEEHPVPVRKLINVFDYTLQHDRWRMQSSDELPWRTRGKSGRSKDTSNGQQDTTSTPTRQHDANFHWQPHSYQSSVFHDYKDSLVVHEMQILKRLGFQLEAQLPYSTLVNYLQILGLGKDKEVVERCWAIVTDM</sequence>
<dbReference type="InterPro" id="IPR006671">
    <property type="entry name" value="Cyclin_N"/>
</dbReference>
<dbReference type="STRING" id="1569628.A0A316UT17"/>
<dbReference type="SMART" id="SM00385">
    <property type="entry name" value="CYCLIN"/>
    <property type="match status" value="1"/>
</dbReference>
<dbReference type="Proteomes" id="UP000245884">
    <property type="component" value="Unassembled WGS sequence"/>
</dbReference>
<dbReference type="GO" id="GO:0006357">
    <property type="term" value="P:regulation of transcription by RNA polymerase II"/>
    <property type="evidence" value="ECO:0007669"/>
    <property type="project" value="InterPro"/>
</dbReference>
<dbReference type="AlphaFoldDB" id="A0A316UT17"/>
<name>A0A316UT17_9BASI</name>
<dbReference type="Gene3D" id="1.10.472.10">
    <property type="entry name" value="Cyclin-like"/>
    <property type="match status" value="1"/>
</dbReference>
<proteinExistence type="inferred from homology"/>
<dbReference type="OrthoDB" id="10264655at2759"/>
<dbReference type="SUPFAM" id="SSF47954">
    <property type="entry name" value="Cyclin-like"/>
    <property type="match status" value="1"/>
</dbReference>
<dbReference type="InterPro" id="IPR043198">
    <property type="entry name" value="Cyclin/Ssn8"/>
</dbReference>
<evidence type="ECO:0000256" key="2">
    <source>
        <dbReference type="SAM" id="MobiDB-lite"/>
    </source>
</evidence>
<evidence type="ECO:0000313" key="5">
    <source>
        <dbReference type="Proteomes" id="UP000245884"/>
    </source>
</evidence>
<gene>
    <name evidence="4" type="ORF">BDZ90DRAFT_147811</name>
</gene>
<evidence type="ECO:0000256" key="1">
    <source>
        <dbReference type="RuleBase" id="RU000383"/>
    </source>
</evidence>
<dbReference type="PANTHER" id="PTHR10026">
    <property type="entry name" value="CYCLIN"/>
    <property type="match status" value="1"/>
</dbReference>
<accession>A0A316UT17</accession>
<comment type="similarity">
    <text evidence="1">Belongs to the cyclin family.</text>
</comment>
<keyword evidence="1" id="KW-0195">Cyclin</keyword>
<dbReference type="Pfam" id="PF00134">
    <property type="entry name" value="Cyclin_N"/>
    <property type="match status" value="1"/>
</dbReference>
<dbReference type="InterPro" id="IPR013763">
    <property type="entry name" value="Cyclin-like_dom"/>
</dbReference>
<protein>
    <submittedName>
        <fullName evidence="4">Cyclin-like protein</fullName>
    </submittedName>
</protein>
<dbReference type="GO" id="GO:0016538">
    <property type="term" value="F:cyclin-dependent protein serine/threonine kinase regulator activity"/>
    <property type="evidence" value="ECO:0007669"/>
    <property type="project" value="InterPro"/>
</dbReference>
<dbReference type="GeneID" id="37025335"/>
<feature type="region of interest" description="Disordered" evidence="2">
    <location>
        <begin position="142"/>
        <end position="176"/>
    </location>
</feature>
<organism evidence="4 5">
    <name type="scientific">Jaminaea rosea</name>
    <dbReference type="NCBI Taxonomy" id="1569628"/>
    <lineage>
        <taxon>Eukaryota</taxon>
        <taxon>Fungi</taxon>
        <taxon>Dikarya</taxon>
        <taxon>Basidiomycota</taxon>
        <taxon>Ustilaginomycotina</taxon>
        <taxon>Exobasidiomycetes</taxon>
        <taxon>Microstromatales</taxon>
        <taxon>Microstromatales incertae sedis</taxon>
        <taxon>Jaminaea</taxon>
    </lineage>
</organism>
<dbReference type="EMBL" id="KZ819665">
    <property type="protein sequence ID" value="PWN28420.1"/>
    <property type="molecule type" value="Genomic_DNA"/>
</dbReference>
<dbReference type="RefSeq" id="XP_025363032.1">
    <property type="nucleotide sequence ID" value="XM_025503512.1"/>
</dbReference>
<feature type="domain" description="Cyclin-like" evidence="3">
    <location>
        <begin position="62"/>
        <end position="205"/>
    </location>
</feature>